<dbReference type="RefSeq" id="WP_394332907.1">
    <property type="nucleotide sequence ID" value="NZ_FRBT01000005.1"/>
</dbReference>
<accession>A0A1M7HUM8</accession>
<evidence type="ECO:0000313" key="2">
    <source>
        <dbReference type="EMBL" id="SHM32170.1"/>
    </source>
</evidence>
<feature type="domain" description="DUF5616" evidence="1">
    <location>
        <begin position="8"/>
        <end position="42"/>
    </location>
</feature>
<proteinExistence type="predicted"/>
<name>A0A1M7HUM8_9FLAO</name>
<dbReference type="Proteomes" id="UP000184028">
    <property type="component" value="Unassembled WGS sequence"/>
</dbReference>
<dbReference type="Pfam" id="PF18481">
    <property type="entry name" value="DUF5616"/>
    <property type="match status" value="1"/>
</dbReference>
<dbReference type="InterPro" id="IPR041652">
    <property type="entry name" value="DUF5616"/>
</dbReference>
<evidence type="ECO:0000313" key="3">
    <source>
        <dbReference type="Proteomes" id="UP000184028"/>
    </source>
</evidence>
<keyword evidence="3" id="KW-1185">Reference proteome</keyword>
<dbReference type="EMBL" id="FRBT01000005">
    <property type="protein sequence ID" value="SHM32170.1"/>
    <property type="molecule type" value="Genomic_DNA"/>
</dbReference>
<reference evidence="3" key="1">
    <citation type="submission" date="2016-11" db="EMBL/GenBank/DDBJ databases">
        <authorList>
            <person name="Varghese N."/>
            <person name="Submissions S."/>
        </authorList>
    </citation>
    <scope>NUCLEOTIDE SEQUENCE [LARGE SCALE GENOMIC DNA]</scope>
    <source>
        <strain evidence="3">DSM 24724</strain>
    </source>
</reference>
<evidence type="ECO:0000259" key="1">
    <source>
        <dbReference type="Pfam" id="PF18481"/>
    </source>
</evidence>
<sequence length="58" mass="6666">MVLFVICLVYNPDKVIAESNWIAVTSDAWILDHCGANFNLMEYILLKMNMKEIVISCE</sequence>
<dbReference type="AlphaFoldDB" id="A0A1M7HUM8"/>
<organism evidence="2 3">
    <name type="scientific">Flavobacterium chilense</name>
    <dbReference type="NCBI Taxonomy" id="946677"/>
    <lineage>
        <taxon>Bacteria</taxon>
        <taxon>Pseudomonadati</taxon>
        <taxon>Bacteroidota</taxon>
        <taxon>Flavobacteriia</taxon>
        <taxon>Flavobacteriales</taxon>
        <taxon>Flavobacteriaceae</taxon>
        <taxon>Flavobacterium</taxon>
    </lineage>
</organism>
<gene>
    <name evidence="2" type="ORF">SAMN05444484_105135</name>
</gene>
<protein>
    <recommendedName>
        <fullName evidence="1">DUF5616 domain-containing protein</fullName>
    </recommendedName>
</protein>